<dbReference type="Gene3D" id="2.160.10.10">
    <property type="entry name" value="Hexapeptide repeat proteins"/>
    <property type="match status" value="1"/>
</dbReference>
<dbReference type="Proteomes" id="UP000220527">
    <property type="component" value="Unassembled WGS sequence"/>
</dbReference>
<reference evidence="3" key="1">
    <citation type="submission" date="2017-08" db="EMBL/GenBank/DDBJ databases">
        <authorList>
            <person name="Grouzdev D.S."/>
            <person name="Gaisin V.A."/>
            <person name="Rysina M.S."/>
            <person name="Gorlenko V.M."/>
        </authorList>
    </citation>
    <scope>NUCLEOTIDE SEQUENCE [LARGE SCALE GENOMIC DNA]</scope>
    <source>
        <strain evidence="3">Kir15-3F</strain>
    </source>
</reference>
<dbReference type="InterPro" id="IPR050486">
    <property type="entry name" value="Mannose-1P_guanyltransferase"/>
</dbReference>
<evidence type="ECO:0000313" key="3">
    <source>
        <dbReference type="Proteomes" id="UP000220527"/>
    </source>
</evidence>
<sequence length="325" mass="35942">MRVMILTAGLGTRLRPHTFSKPKPLVNVAGKAVLAHIIDDLLELEIDELICVTGYLGHQIEVFVRESYSQLQLRFLVQHEMRGQADAVYLAQDISGPLLVVFGDGLVSIDKQQLLENPNEGVIYCKEVEDPRRFGVAVVEEGRITRLVEKPTNAVSNLAVVGFYYVPEARRLMDAIATIMERGIQIKGEYYLADALQVMIERGEMFRAEAVPMWRDCGTIEALFDTNRYLLENGHSHLFTGDHSVIIPPVNIAPDATIERSVVGPHVSIASGALVRNAIIKDSIVNTGARIQSVIMNRSLIGDKAYVDGNSHELNVGDESDIRIG</sequence>
<gene>
    <name evidence="2" type="ORF">CJ255_18105</name>
</gene>
<protein>
    <submittedName>
        <fullName evidence="2">Nucleotidyltransferase</fullName>
    </submittedName>
</protein>
<comment type="caution">
    <text evidence="2">The sequence shown here is derived from an EMBL/GenBank/DDBJ whole genome shotgun (WGS) entry which is preliminary data.</text>
</comment>
<dbReference type="AlphaFoldDB" id="A0A2A6RFJ2"/>
<dbReference type="Gene3D" id="3.90.550.10">
    <property type="entry name" value="Spore Coat Polysaccharide Biosynthesis Protein SpsA, Chain A"/>
    <property type="match status" value="1"/>
</dbReference>
<organism evidence="2 3">
    <name type="scientific">Candidatus Viridilinea mediisalina</name>
    <dbReference type="NCBI Taxonomy" id="2024553"/>
    <lineage>
        <taxon>Bacteria</taxon>
        <taxon>Bacillati</taxon>
        <taxon>Chloroflexota</taxon>
        <taxon>Chloroflexia</taxon>
        <taxon>Chloroflexales</taxon>
        <taxon>Chloroflexineae</taxon>
        <taxon>Oscillochloridaceae</taxon>
        <taxon>Candidatus Viridilinea</taxon>
    </lineage>
</organism>
<feature type="domain" description="Nucleotidyl transferase" evidence="1">
    <location>
        <begin position="3"/>
        <end position="231"/>
    </location>
</feature>
<dbReference type="InterPro" id="IPR005835">
    <property type="entry name" value="NTP_transferase_dom"/>
</dbReference>
<dbReference type="SUPFAM" id="SSF53448">
    <property type="entry name" value="Nucleotide-diphospho-sugar transferases"/>
    <property type="match status" value="1"/>
</dbReference>
<accession>A0A2A6RFJ2</accession>
<evidence type="ECO:0000313" key="2">
    <source>
        <dbReference type="EMBL" id="PDW01649.1"/>
    </source>
</evidence>
<dbReference type="PANTHER" id="PTHR22572">
    <property type="entry name" value="SUGAR-1-PHOSPHATE GUANYL TRANSFERASE"/>
    <property type="match status" value="1"/>
</dbReference>
<dbReference type="RefSeq" id="WP_097645503.1">
    <property type="nucleotide sequence ID" value="NZ_NQWI01000121.1"/>
</dbReference>
<name>A0A2A6RFJ2_9CHLR</name>
<proteinExistence type="predicted"/>
<dbReference type="CDD" id="cd04181">
    <property type="entry name" value="NTP_transferase"/>
    <property type="match status" value="1"/>
</dbReference>
<evidence type="ECO:0000259" key="1">
    <source>
        <dbReference type="Pfam" id="PF00483"/>
    </source>
</evidence>
<dbReference type="OrthoDB" id="9803871at2"/>
<dbReference type="GO" id="GO:0016740">
    <property type="term" value="F:transferase activity"/>
    <property type="evidence" value="ECO:0007669"/>
    <property type="project" value="UniProtKB-KW"/>
</dbReference>
<dbReference type="Pfam" id="PF00483">
    <property type="entry name" value="NTP_transferase"/>
    <property type="match status" value="1"/>
</dbReference>
<keyword evidence="3" id="KW-1185">Reference proteome</keyword>
<dbReference type="EMBL" id="NQWI01000121">
    <property type="protein sequence ID" value="PDW01649.1"/>
    <property type="molecule type" value="Genomic_DNA"/>
</dbReference>
<dbReference type="InterPro" id="IPR029044">
    <property type="entry name" value="Nucleotide-diphossugar_trans"/>
</dbReference>
<keyword evidence="2" id="KW-0808">Transferase</keyword>